<dbReference type="PROSITE" id="PS51257">
    <property type="entry name" value="PROKAR_LIPOPROTEIN"/>
    <property type="match status" value="1"/>
</dbReference>
<accession>A0AA96G8Z2</accession>
<dbReference type="EMBL" id="CP116967">
    <property type="protein sequence ID" value="WNM57594.1"/>
    <property type="molecule type" value="Genomic_DNA"/>
</dbReference>
<reference evidence="1 2" key="1">
    <citation type="submission" date="2023-01" db="EMBL/GenBank/DDBJ databases">
        <title>Cultivation and genomic characterization of new, ubiquitous marine nitrite-oxidizing bacteria from the Nitrospirales.</title>
        <authorList>
            <person name="Mueller A.J."/>
            <person name="Daebeler A."/>
            <person name="Herbold C.W."/>
            <person name="Kirkegaard R.H."/>
            <person name="Daims H."/>
        </authorList>
    </citation>
    <scope>NUCLEOTIDE SEQUENCE [LARGE SCALE GENOMIC DNA]</scope>
    <source>
        <strain evidence="1 2">VA</strain>
    </source>
</reference>
<proteinExistence type="predicted"/>
<evidence type="ECO:0000313" key="2">
    <source>
        <dbReference type="Proteomes" id="UP001302719"/>
    </source>
</evidence>
<dbReference type="KEGG" id="nall:PP769_16730"/>
<dbReference type="Proteomes" id="UP001302719">
    <property type="component" value="Chromosome"/>
</dbReference>
<dbReference type="Gene3D" id="2.40.160.50">
    <property type="entry name" value="membrane protein fhac: a member of the omp85/tpsb transporter family"/>
    <property type="match status" value="1"/>
</dbReference>
<sequence>MRHLYLRFKSLPSLVQWVLASCLVLAFNGVALNHGALAATDRVEDELFRIDEVAIEGIIHTKPEVITRLLSRPIPGEFSRAEIEEFERRVRNLSLFDLVRVTHEGQILQVEVHEKITLSPILAFTSGSDLKDLTATVGLVEYNLWGTATQLGGQFQYSQRGPNIDVWLSQHPFEPDRWAQEVKGFYKANQIRFSDSDAKWTRNRIGGEFELIGPYRYSSPLRYEVVTKFYREVIKDEKKISENSPDGNFIGVIPELIWDQYHWNDLMPKGYRLILELQLGYFFGGNEPRHEALLHYLQGIPMGTSTVLMINGVAEAVNNSKNPNHSLLIGSIAGVRGLDDNLFRNRAQAYTNLELRHAIPLAPRWALQGVLFTDFGTFQSFTDEGKLRDWQEAVNVGTGIRVVPTFLANTLLRVDVAHLFSPRANSLVQFGITQYF</sequence>
<evidence type="ECO:0000313" key="1">
    <source>
        <dbReference type="EMBL" id="WNM57594.1"/>
    </source>
</evidence>
<dbReference type="AlphaFoldDB" id="A0AA96G8Z2"/>
<keyword evidence="2" id="KW-1185">Reference proteome</keyword>
<protein>
    <recommendedName>
        <fullName evidence="3">POTRA domain-containing protein</fullName>
    </recommendedName>
</protein>
<gene>
    <name evidence="1" type="ORF">PP769_16730</name>
</gene>
<evidence type="ECO:0008006" key="3">
    <source>
        <dbReference type="Google" id="ProtNLM"/>
    </source>
</evidence>
<organism evidence="1 2">
    <name type="scientific">Candidatus Nitrospira allomarina</name>
    <dbReference type="NCBI Taxonomy" id="3020900"/>
    <lineage>
        <taxon>Bacteria</taxon>
        <taxon>Pseudomonadati</taxon>
        <taxon>Nitrospirota</taxon>
        <taxon>Nitrospiria</taxon>
        <taxon>Nitrospirales</taxon>
        <taxon>Nitrospiraceae</taxon>
        <taxon>Nitrospira</taxon>
    </lineage>
</organism>
<dbReference type="Gene3D" id="3.10.20.310">
    <property type="entry name" value="membrane protein fhac"/>
    <property type="match status" value="1"/>
</dbReference>
<dbReference type="RefSeq" id="WP_312642265.1">
    <property type="nucleotide sequence ID" value="NZ_CP116967.1"/>
</dbReference>
<name>A0AA96G8Z2_9BACT</name>